<dbReference type="EMBL" id="FWFX01000007">
    <property type="protein sequence ID" value="SLN51599.1"/>
    <property type="molecule type" value="Genomic_DNA"/>
</dbReference>
<protein>
    <recommendedName>
        <fullName evidence="4">AAA+ family ATPase</fullName>
    </recommendedName>
</protein>
<accession>A0A1X6ZHX1</accession>
<feature type="signal peptide" evidence="1">
    <location>
        <begin position="1"/>
        <end position="20"/>
    </location>
</feature>
<organism evidence="2 3">
    <name type="scientific">Roseovarius albus</name>
    <dbReference type="NCBI Taxonomy" id="1247867"/>
    <lineage>
        <taxon>Bacteria</taxon>
        <taxon>Pseudomonadati</taxon>
        <taxon>Pseudomonadota</taxon>
        <taxon>Alphaproteobacteria</taxon>
        <taxon>Rhodobacterales</taxon>
        <taxon>Roseobacteraceae</taxon>
        <taxon>Roseovarius</taxon>
    </lineage>
</organism>
<dbReference type="Proteomes" id="UP000193061">
    <property type="component" value="Unassembled WGS sequence"/>
</dbReference>
<dbReference type="AlphaFoldDB" id="A0A1X6ZHX1"/>
<feature type="chain" id="PRO_5013321739" description="AAA+ family ATPase" evidence="1">
    <location>
        <begin position="21"/>
        <end position="121"/>
    </location>
</feature>
<dbReference type="OrthoDB" id="7308154at2"/>
<evidence type="ECO:0000256" key="1">
    <source>
        <dbReference type="SAM" id="SignalP"/>
    </source>
</evidence>
<evidence type="ECO:0000313" key="2">
    <source>
        <dbReference type="EMBL" id="SLN51599.1"/>
    </source>
</evidence>
<dbReference type="RefSeq" id="WP_085806203.1">
    <property type="nucleotide sequence ID" value="NZ_FWFX01000007.1"/>
</dbReference>
<keyword evidence="1" id="KW-0732">Signal</keyword>
<evidence type="ECO:0008006" key="4">
    <source>
        <dbReference type="Google" id="ProtNLM"/>
    </source>
</evidence>
<name>A0A1X6ZHX1_9RHOB</name>
<reference evidence="2 3" key="1">
    <citation type="submission" date="2017-03" db="EMBL/GenBank/DDBJ databases">
        <authorList>
            <person name="Afonso C.L."/>
            <person name="Miller P.J."/>
            <person name="Scott M.A."/>
            <person name="Spackman E."/>
            <person name="Goraichik I."/>
            <person name="Dimitrov K.M."/>
            <person name="Suarez D.L."/>
            <person name="Swayne D.E."/>
        </authorList>
    </citation>
    <scope>NUCLEOTIDE SEQUENCE [LARGE SCALE GENOMIC DNA]</scope>
    <source>
        <strain evidence="2 3">CECT 7450</strain>
    </source>
</reference>
<gene>
    <name evidence="2" type="ORF">ROA7450_02588</name>
</gene>
<sequence length="121" mass="13216">MKRILPTTAIIAALAVPTFAQEAEGDEDPSLMEQGMQMLLEEFLSEMGPALKDLEGMADEIGPSLRSFTEEMGPALVDLLGKIEDFSAYHAPEILPNGDIIIRRKTPAEKAEEKSGEDIEI</sequence>
<keyword evidence="3" id="KW-1185">Reference proteome</keyword>
<proteinExistence type="predicted"/>
<evidence type="ECO:0000313" key="3">
    <source>
        <dbReference type="Proteomes" id="UP000193061"/>
    </source>
</evidence>